<protein>
    <recommendedName>
        <fullName evidence="5">Serine/threonine-protein phosphatase CPPED1</fullName>
        <ecNumber evidence="4">3.1.3.16</ecNumber>
    </recommendedName>
    <alternativeName>
        <fullName evidence="9">Calcineurin-like phosphoesterase domain-containing protein 1</fullName>
    </alternativeName>
</protein>
<evidence type="ECO:0000256" key="1">
    <source>
        <dbReference type="ARBA" id="ARBA00001968"/>
    </source>
</evidence>
<evidence type="ECO:0000256" key="8">
    <source>
        <dbReference type="ARBA" id="ARBA00022801"/>
    </source>
</evidence>
<gene>
    <name evidence="14" type="primary">LOC106816474</name>
</gene>
<dbReference type="RefSeq" id="XP_014676580.1">
    <property type="nucleotide sequence ID" value="XM_014821094.1"/>
</dbReference>
<keyword evidence="6" id="KW-0963">Cytoplasm</keyword>
<evidence type="ECO:0000256" key="11">
    <source>
        <dbReference type="ARBA" id="ARBA00048336"/>
    </source>
</evidence>
<comment type="similarity">
    <text evidence="3">Belongs to the metallophosphoesterase superfamily. CPPED1 family.</text>
</comment>
<keyword evidence="7" id="KW-0479">Metal-binding</keyword>
<dbReference type="InterPro" id="IPR041867">
    <property type="entry name" value="MPP_CSTP1"/>
</dbReference>
<keyword evidence="13" id="KW-1185">Reference proteome</keyword>
<comment type="cofactor">
    <cofactor evidence="1">
        <name>a divalent metal cation</name>
        <dbReference type="ChEBI" id="CHEBI:60240"/>
    </cofactor>
</comment>
<evidence type="ECO:0000259" key="12">
    <source>
        <dbReference type="Pfam" id="PF00149"/>
    </source>
</evidence>
<dbReference type="EC" id="3.1.3.16" evidence="4"/>
<dbReference type="GeneID" id="106816474"/>
<comment type="catalytic activity">
    <reaction evidence="10">
        <text>O-phospho-L-seryl-[protein] + H2O = L-seryl-[protein] + phosphate</text>
        <dbReference type="Rhea" id="RHEA:20629"/>
        <dbReference type="Rhea" id="RHEA-COMP:9863"/>
        <dbReference type="Rhea" id="RHEA-COMP:11604"/>
        <dbReference type="ChEBI" id="CHEBI:15377"/>
        <dbReference type="ChEBI" id="CHEBI:29999"/>
        <dbReference type="ChEBI" id="CHEBI:43474"/>
        <dbReference type="ChEBI" id="CHEBI:83421"/>
        <dbReference type="EC" id="3.1.3.16"/>
    </reaction>
</comment>
<evidence type="ECO:0000256" key="5">
    <source>
        <dbReference type="ARBA" id="ARBA00013356"/>
    </source>
</evidence>
<proteinExistence type="inferred from homology"/>
<evidence type="ECO:0000256" key="6">
    <source>
        <dbReference type="ARBA" id="ARBA00022490"/>
    </source>
</evidence>
<dbReference type="SUPFAM" id="SSF56300">
    <property type="entry name" value="Metallo-dependent phosphatases"/>
    <property type="match status" value="1"/>
</dbReference>
<evidence type="ECO:0000313" key="13">
    <source>
        <dbReference type="Proteomes" id="UP000695022"/>
    </source>
</evidence>
<dbReference type="Pfam" id="PF00149">
    <property type="entry name" value="Metallophos"/>
    <property type="match status" value="1"/>
</dbReference>
<evidence type="ECO:0000256" key="10">
    <source>
        <dbReference type="ARBA" id="ARBA00047761"/>
    </source>
</evidence>
<organism evidence="13 14">
    <name type="scientific">Priapulus caudatus</name>
    <name type="common">Priapulid worm</name>
    <dbReference type="NCBI Taxonomy" id="37621"/>
    <lineage>
        <taxon>Eukaryota</taxon>
        <taxon>Metazoa</taxon>
        <taxon>Ecdysozoa</taxon>
        <taxon>Scalidophora</taxon>
        <taxon>Priapulida</taxon>
        <taxon>Priapulimorpha</taxon>
        <taxon>Priapulimorphida</taxon>
        <taxon>Priapulidae</taxon>
        <taxon>Priapulus</taxon>
    </lineage>
</organism>
<reference evidence="14" key="1">
    <citation type="submission" date="2025-08" db="UniProtKB">
        <authorList>
            <consortium name="RefSeq"/>
        </authorList>
    </citation>
    <scope>IDENTIFICATION</scope>
</reference>
<evidence type="ECO:0000256" key="3">
    <source>
        <dbReference type="ARBA" id="ARBA00010567"/>
    </source>
</evidence>
<evidence type="ECO:0000256" key="9">
    <source>
        <dbReference type="ARBA" id="ARBA00032900"/>
    </source>
</evidence>
<comment type="catalytic activity">
    <reaction evidence="11">
        <text>O-phospho-L-threonyl-[protein] + H2O = L-threonyl-[protein] + phosphate</text>
        <dbReference type="Rhea" id="RHEA:47004"/>
        <dbReference type="Rhea" id="RHEA-COMP:11060"/>
        <dbReference type="Rhea" id="RHEA-COMP:11605"/>
        <dbReference type="ChEBI" id="CHEBI:15377"/>
        <dbReference type="ChEBI" id="CHEBI:30013"/>
        <dbReference type="ChEBI" id="CHEBI:43474"/>
        <dbReference type="ChEBI" id="CHEBI:61977"/>
        <dbReference type="EC" id="3.1.3.16"/>
    </reaction>
</comment>
<dbReference type="InterPro" id="IPR029052">
    <property type="entry name" value="Metallo-depent_PP-like"/>
</dbReference>
<sequence length="297" mass="33626">MEVVSTPAISLNTKSTINDIFSREKESEWNGSFCMIQGADTQLGMIEEYLEHKPNPGWQKEIELTRQAVSAANRMNPKPRFFIVCGDLVHASPGKSHKEAQEKDFIKLFSELDSDIPLVCVCGNHDIGNTPTHQSVQNYKATFGDDHFSFWVGGVHCIVLNSQFFKDASQVPDLLEEQDAWLDAELKQTGFQHRIVFQHIPWFLHEADEEDDYFSVDLRVRMRYLDKFKAHGVRTIFSGHYHRNAGGWFGEMEAPVTSAIGAQLGNDSSGMRVVTVTEDEVLHKYYALGDVPTKVDL</sequence>
<evidence type="ECO:0000313" key="14">
    <source>
        <dbReference type="RefSeq" id="XP_014676580.1"/>
    </source>
</evidence>
<name>A0ABM1EWK9_PRICU</name>
<evidence type="ECO:0000256" key="2">
    <source>
        <dbReference type="ARBA" id="ARBA00004496"/>
    </source>
</evidence>
<dbReference type="CDD" id="cd07395">
    <property type="entry name" value="MPP_CSTP1"/>
    <property type="match status" value="1"/>
</dbReference>
<dbReference type="PANTHER" id="PTHR43143">
    <property type="entry name" value="METALLOPHOSPHOESTERASE, CALCINEURIN SUPERFAMILY"/>
    <property type="match status" value="1"/>
</dbReference>
<dbReference type="Gene3D" id="3.60.21.10">
    <property type="match status" value="1"/>
</dbReference>
<evidence type="ECO:0000256" key="7">
    <source>
        <dbReference type="ARBA" id="ARBA00022723"/>
    </source>
</evidence>
<accession>A0ABM1EWK9</accession>
<keyword evidence="8" id="KW-0378">Hydrolase</keyword>
<evidence type="ECO:0000256" key="4">
    <source>
        <dbReference type="ARBA" id="ARBA00013081"/>
    </source>
</evidence>
<dbReference type="Proteomes" id="UP000695022">
    <property type="component" value="Unplaced"/>
</dbReference>
<comment type="subcellular location">
    <subcellularLocation>
        <location evidence="2">Cytoplasm</location>
    </subcellularLocation>
</comment>
<dbReference type="InterPro" id="IPR051918">
    <property type="entry name" value="STPP_CPPED1"/>
</dbReference>
<dbReference type="PANTHER" id="PTHR43143:SF1">
    <property type="entry name" value="SERINE_THREONINE-PROTEIN PHOSPHATASE CPPED1"/>
    <property type="match status" value="1"/>
</dbReference>
<dbReference type="InterPro" id="IPR004843">
    <property type="entry name" value="Calcineurin-like_PHP"/>
</dbReference>
<feature type="domain" description="Calcineurin-like phosphoesterase" evidence="12">
    <location>
        <begin position="74"/>
        <end position="243"/>
    </location>
</feature>